<comment type="caution">
    <text evidence="5">The sequence shown here is derived from an EMBL/GenBank/DDBJ whole genome shotgun (WGS) entry which is preliminary data.</text>
</comment>
<proteinExistence type="predicted"/>
<evidence type="ECO:0000313" key="6">
    <source>
        <dbReference type="Proteomes" id="UP000290819"/>
    </source>
</evidence>
<dbReference type="CDD" id="cd03801">
    <property type="entry name" value="GT4_PimA-like"/>
    <property type="match status" value="1"/>
</dbReference>
<feature type="domain" description="Glycosyltransferase subfamily 4-like N-terminal" evidence="4">
    <location>
        <begin position="15"/>
        <end position="174"/>
    </location>
</feature>
<evidence type="ECO:0000256" key="1">
    <source>
        <dbReference type="ARBA" id="ARBA00022676"/>
    </source>
</evidence>
<dbReference type="InterPro" id="IPR001296">
    <property type="entry name" value="Glyco_trans_1"/>
</dbReference>
<dbReference type="EMBL" id="MZXW01000004">
    <property type="protein sequence ID" value="RXT54050.1"/>
    <property type="molecule type" value="Genomic_DNA"/>
</dbReference>
<dbReference type="AlphaFoldDB" id="A0A4Q1VRK8"/>
<dbReference type="RefSeq" id="WP_129267390.1">
    <property type="nucleotide sequence ID" value="NZ_MZXW01000004.1"/>
</dbReference>
<name>A0A4Q1VRK8_9BRAD</name>
<dbReference type="GO" id="GO:0016757">
    <property type="term" value="F:glycosyltransferase activity"/>
    <property type="evidence" value="ECO:0007669"/>
    <property type="project" value="UniProtKB-KW"/>
</dbReference>
<keyword evidence="6" id="KW-1185">Reference proteome</keyword>
<gene>
    <name evidence="5" type="ORF">B5V03_00855</name>
</gene>
<evidence type="ECO:0000259" key="4">
    <source>
        <dbReference type="Pfam" id="PF13439"/>
    </source>
</evidence>
<reference evidence="5 6" key="1">
    <citation type="submission" date="2017-03" db="EMBL/GenBank/DDBJ databases">
        <authorList>
            <person name="Safronova V.I."/>
            <person name="Sazanova A.L."/>
            <person name="Chirak E.R."/>
        </authorList>
    </citation>
    <scope>NUCLEOTIDE SEQUENCE [LARGE SCALE GENOMIC DNA]</scope>
    <source>
        <strain evidence="5 6">Opo-243</strain>
    </source>
</reference>
<evidence type="ECO:0000256" key="2">
    <source>
        <dbReference type="ARBA" id="ARBA00022679"/>
    </source>
</evidence>
<feature type="domain" description="Glycosyl transferase family 1" evidence="3">
    <location>
        <begin position="184"/>
        <end position="331"/>
    </location>
</feature>
<organism evidence="5 6">
    <name type="scientific">Bradyrhizobium betae</name>
    <dbReference type="NCBI Taxonomy" id="244734"/>
    <lineage>
        <taxon>Bacteria</taxon>
        <taxon>Pseudomonadati</taxon>
        <taxon>Pseudomonadota</taxon>
        <taxon>Alphaproteobacteria</taxon>
        <taxon>Hyphomicrobiales</taxon>
        <taxon>Nitrobacteraceae</taxon>
        <taxon>Bradyrhizobium</taxon>
    </lineage>
</organism>
<dbReference type="Pfam" id="PF13439">
    <property type="entry name" value="Glyco_transf_4"/>
    <property type="match status" value="1"/>
</dbReference>
<evidence type="ECO:0000259" key="3">
    <source>
        <dbReference type="Pfam" id="PF00534"/>
    </source>
</evidence>
<sequence>MHILMVAARCYPFTGGIETHIHEVGPRLVERGHVVDVLTTDPSGELPVEEYLRGIRVQRVPAWPRERDLYVSPGIYTAIRRGVWDLIHFQGYNTFVAPIGLLAAIRGDLPFVLTFHSGGHSSPLRNAVRGTQHALLRPLVARAARLIGVSEFEASFFSARMGVPRERFVVIPNGAAMPAASAGVRVDPHLIISSGRLERYKGHHRAIAAMPELIHRVPDARLHVVGSGPYEGELRRLVATLGLEERVTIATIPGSERQKMADLLASAGLFVLFSEYEAHPVAVMEALSLRRPVLVNDTSGLGELASKGLCRAIARDANPRVLAAAMAEELEAQRVVPDWALPDWDDCAQALSEVYDDVYNDILTSRSRERVPLGGILSWPPETKARRR</sequence>
<dbReference type="SUPFAM" id="SSF53756">
    <property type="entry name" value="UDP-Glycosyltransferase/glycogen phosphorylase"/>
    <property type="match status" value="1"/>
</dbReference>
<protein>
    <submittedName>
        <fullName evidence="5">Glycosyl transferase family 1</fullName>
    </submittedName>
</protein>
<dbReference type="Gene3D" id="3.40.50.2000">
    <property type="entry name" value="Glycogen Phosphorylase B"/>
    <property type="match status" value="2"/>
</dbReference>
<keyword evidence="1" id="KW-0328">Glycosyltransferase</keyword>
<dbReference type="OrthoDB" id="9790710at2"/>
<dbReference type="Pfam" id="PF00534">
    <property type="entry name" value="Glycos_transf_1"/>
    <property type="match status" value="1"/>
</dbReference>
<keyword evidence="2 5" id="KW-0808">Transferase</keyword>
<evidence type="ECO:0000313" key="5">
    <source>
        <dbReference type="EMBL" id="RXT54050.1"/>
    </source>
</evidence>
<dbReference type="PANTHER" id="PTHR12526:SF510">
    <property type="entry name" value="D-INOSITOL 3-PHOSPHATE GLYCOSYLTRANSFERASE"/>
    <property type="match status" value="1"/>
</dbReference>
<dbReference type="PANTHER" id="PTHR12526">
    <property type="entry name" value="GLYCOSYLTRANSFERASE"/>
    <property type="match status" value="1"/>
</dbReference>
<dbReference type="InterPro" id="IPR028098">
    <property type="entry name" value="Glyco_trans_4-like_N"/>
</dbReference>
<dbReference type="Proteomes" id="UP000290819">
    <property type="component" value="Unassembled WGS sequence"/>
</dbReference>
<accession>A0A4Q1VRK8</accession>